<feature type="compositionally biased region" description="Basic and acidic residues" evidence="1">
    <location>
        <begin position="39"/>
        <end position="48"/>
    </location>
</feature>
<evidence type="ECO:0000256" key="1">
    <source>
        <dbReference type="SAM" id="MobiDB-lite"/>
    </source>
</evidence>
<reference evidence="2" key="1">
    <citation type="submission" date="2024-07" db="EMBL/GenBank/DDBJ databases">
        <title>Complete genome sequence of Verrucomicrobiaceae bacterium NT6N.</title>
        <authorList>
            <person name="Huang C."/>
            <person name="Takami H."/>
            <person name="Hamasaki K."/>
        </authorList>
    </citation>
    <scope>NUCLEOTIDE SEQUENCE</scope>
    <source>
        <strain evidence="2">NT6N</strain>
    </source>
</reference>
<sequence>MSDIGTIRKTVGRPLETLSPFQRLERLRQNARPFSQNQKHHDDSDRIIIRKTVGAPRPE</sequence>
<proteinExistence type="predicted"/>
<protein>
    <submittedName>
        <fullName evidence="2">Uncharacterized protein</fullName>
    </submittedName>
</protein>
<dbReference type="EMBL" id="AP026866">
    <property type="protein sequence ID" value="BDS05552.1"/>
    <property type="molecule type" value="Genomic_DNA"/>
</dbReference>
<dbReference type="KEGG" id="osu:NT6N_05920"/>
<evidence type="ECO:0000313" key="2">
    <source>
        <dbReference type="EMBL" id="BDS05552.1"/>
    </source>
</evidence>
<dbReference type="AlphaFoldDB" id="A0AAT9FHV2"/>
<feature type="region of interest" description="Disordered" evidence="1">
    <location>
        <begin position="29"/>
        <end position="59"/>
    </location>
</feature>
<organism evidence="2">
    <name type="scientific">Oceaniferula spumae</name>
    <dbReference type="NCBI Taxonomy" id="2979115"/>
    <lineage>
        <taxon>Bacteria</taxon>
        <taxon>Pseudomonadati</taxon>
        <taxon>Verrucomicrobiota</taxon>
        <taxon>Verrucomicrobiia</taxon>
        <taxon>Verrucomicrobiales</taxon>
        <taxon>Verrucomicrobiaceae</taxon>
        <taxon>Oceaniferula</taxon>
    </lineage>
</organism>
<accession>A0AAT9FHV2</accession>
<gene>
    <name evidence="2" type="ORF">NT6N_05920</name>
</gene>
<name>A0AAT9FHV2_9BACT</name>